<dbReference type="InterPro" id="IPR045795">
    <property type="entry name" value="SLT_4"/>
</dbReference>
<dbReference type="EMBL" id="JRAA01000004">
    <property type="protein sequence ID" value="KHF24017.1"/>
    <property type="molecule type" value="Genomic_DNA"/>
</dbReference>
<feature type="chain" id="PRO_5002073665" description="Transglycosylase SLT domain-containing protein" evidence="1">
    <location>
        <begin position="21"/>
        <end position="192"/>
    </location>
</feature>
<protein>
    <recommendedName>
        <fullName evidence="2">Transglycosylase SLT domain-containing protein</fullName>
    </recommendedName>
</protein>
<accession>A0A0B0H5T1</accession>
<name>A0A0B0H5T1_SOVGS</name>
<dbReference type="Gene3D" id="1.10.530.10">
    <property type="match status" value="1"/>
</dbReference>
<dbReference type="CDD" id="cd00442">
    <property type="entry name" value="Lyz-like"/>
    <property type="match status" value="1"/>
</dbReference>
<dbReference type="Proteomes" id="UP000030856">
    <property type="component" value="Unassembled WGS sequence"/>
</dbReference>
<organism evidence="3 4">
    <name type="scientific">Solemya velum gill symbiont</name>
    <dbReference type="NCBI Taxonomy" id="2340"/>
    <lineage>
        <taxon>Bacteria</taxon>
        <taxon>Pseudomonadati</taxon>
        <taxon>Pseudomonadota</taxon>
        <taxon>Gammaproteobacteria</taxon>
        <taxon>sulfur-oxidizing symbionts</taxon>
    </lineage>
</organism>
<dbReference type="InterPro" id="IPR023346">
    <property type="entry name" value="Lysozyme-like_dom_sf"/>
</dbReference>
<feature type="domain" description="Transglycosylase SLT" evidence="2">
    <location>
        <begin position="9"/>
        <end position="190"/>
    </location>
</feature>
<dbReference type="PATRIC" id="fig|2340.3.peg.2640"/>
<reference evidence="3 4" key="1">
    <citation type="journal article" date="2014" name="BMC Genomics">
        <title>The genome of the intracellular bacterium of the coastal bivalve, Solemya velum: a blueprint for thriving in and out of symbiosis.</title>
        <authorList>
            <person name="Dmytrenko O."/>
            <person name="Russell S.L."/>
            <person name="Loo W.T."/>
            <person name="Fontanez K.M."/>
            <person name="Liao L."/>
            <person name="Roeselers G."/>
            <person name="Sharma R."/>
            <person name="Stewart F.J."/>
            <person name="Newton I.L."/>
            <person name="Woyke T."/>
            <person name="Wu D."/>
            <person name="Lang J.M."/>
            <person name="Eisen J.A."/>
            <person name="Cavanaugh C.M."/>
        </authorList>
    </citation>
    <scope>NUCLEOTIDE SEQUENCE [LARGE SCALE GENOMIC DNA]</scope>
    <source>
        <strain evidence="3 4">WH</strain>
    </source>
</reference>
<evidence type="ECO:0000259" key="2">
    <source>
        <dbReference type="Pfam" id="PF19489"/>
    </source>
</evidence>
<feature type="signal peptide" evidence="1">
    <location>
        <begin position="1"/>
        <end position="20"/>
    </location>
</feature>
<dbReference type="RefSeq" id="WP_043118938.1">
    <property type="nucleotide sequence ID" value="NZ_JRAA01000004.1"/>
</dbReference>
<keyword evidence="1" id="KW-0732">Signal</keyword>
<proteinExistence type="predicted"/>
<dbReference type="AlphaFoldDB" id="A0A0B0H5T1"/>
<keyword evidence="4" id="KW-1185">Reference proteome</keyword>
<dbReference type="Pfam" id="PF19489">
    <property type="entry name" value="SLT_4"/>
    <property type="match status" value="1"/>
</dbReference>
<dbReference type="OrthoDB" id="9789144at2"/>
<dbReference type="PROSITE" id="PS51257">
    <property type="entry name" value="PROKAR_LIPOPROTEIN"/>
    <property type="match status" value="1"/>
</dbReference>
<evidence type="ECO:0000313" key="4">
    <source>
        <dbReference type="Proteomes" id="UP000030856"/>
    </source>
</evidence>
<evidence type="ECO:0000256" key="1">
    <source>
        <dbReference type="SAM" id="SignalP"/>
    </source>
</evidence>
<evidence type="ECO:0000313" key="3">
    <source>
        <dbReference type="EMBL" id="KHF24017.1"/>
    </source>
</evidence>
<dbReference type="SUPFAM" id="SSF53955">
    <property type="entry name" value="Lysozyme-like"/>
    <property type="match status" value="1"/>
</dbReference>
<dbReference type="eggNOG" id="COG4764">
    <property type="taxonomic scope" value="Bacteria"/>
</dbReference>
<gene>
    <name evidence="3" type="ORF">JV46_02130</name>
</gene>
<dbReference type="STRING" id="2340.JV46_02130"/>
<sequence length="192" mass="21541">MRNTFLLTLLGASLALGGCATTPPSNTGNICSIFDRKNGWYNDAKDANAKWGTPIHVMMAIIKQESHFRHDAQPARKKILWVIPGKRPSSAYGYPQALDGTWAAYKKDTNSFFADRDDFADSVDFVGWYTDNSQRKLGISKWDAYNQYLAYHEGQGGYARGSYHKKGWLKTVAKKVDSTARTYGAQLRQCRG</sequence>
<comment type="caution">
    <text evidence="3">The sequence shown here is derived from an EMBL/GenBank/DDBJ whole genome shotgun (WGS) entry which is preliminary data.</text>
</comment>